<gene>
    <name evidence="1" type="ORF">LCGC14_2019640</name>
</gene>
<feature type="non-terminal residue" evidence="1">
    <location>
        <position position="150"/>
    </location>
</feature>
<accession>A0A0F9HB70</accession>
<evidence type="ECO:0008006" key="2">
    <source>
        <dbReference type="Google" id="ProtNLM"/>
    </source>
</evidence>
<dbReference type="EMBL" id="LAZR01023305">
    <property type="protein sequence ID" value="KKL78955.1"/>
    <property type="molecule type" value="Genomic_DNA"/>
</dbReference>
<dbReference type="AlphaFoldDB" id="A0A0F9HB70"/>
<proteinExistence type="predicted"/>
<protein>
    <recommendedName>
        <fullName evidence="2">PD-(D/E)XK endonuclease-like domain-containing protein</fullName>
    </recommendedName>
</protein>
<organism evidence="1">
    <name type="scientific">marine sediment metagenome</name>
    <dbReference type="NCBI Taxonomy" id="412755"/>
    <lineage>
        <taxon>unclassified sequences</taxon>
        <taxon>metagenomes</taxon>
        <taxon>ecological metagenomes</taxon>
    </lineage>
</organism>
<comment type="caution">
    <text evidence="1">The sequence shown here is derived from an EMBL/GenBank/DDBJ whole genome shotgun (WGS) entry which is preliminary data.</text>
</comment>
<reference evidence="1" key="1">
    <citation type="journal article" date="2015" name="Nature">
        <title>Complex archaea that bridge the gap between prokaryotes and eukaryotes.</title>
        <authorList>
            <person name="Spang A."/>
            <person name="Saw J.H."/>
            <person name="Jorgensen S.L."/>
            <person name="Zaremba-Niedzwiedzka K."/>
            <person name="Martijn J."/>
            <person name="Lind A.E."/>
            <person name="van Eijk R."/>
            <person name="Schleper C."/>
            <person name="Guy L."/>
            <person name="Ettema T.J."/>
        </authorList>
    </citation>
    <scope>NUCLEOTIDE SEQUENCE</scope>
</reference>
<evidence type="ECO:0000313" key="1">
    <source>
        <dbReference type="EMBL" id="KKL78955.1"/>
    </source>
</evidence>
<sequence length="150" mass="16706">MTDLQFNPDGHQYLLNNRPVPSVTQVLEPYTGLEYVDRELLRRAAEFGTHVHEACHLFNLDMLNSDALDPALAPYVTAWAQFLEDTGAVVLQSEFRVASEQLGYAGTLDTIVFWGKSNRLIDIKSTAGVPRTTGPQTAAYTQAYREQTGE</sequence>
<name>A0A0F9HB70_9ZZZZ</name>